<proteinExistence type="predicted"/>
<evidence type="ECO:0000256" key="1">
    <source>
        <dbReference type="SAM" id="Phobius"/>
    </source>
</evidence>
<name>A0ABX2G9N5_9BURK</name>
<sequence length="108" mass="11733">MIAERLLHEEDDDPVLSLVNLVDVFLVLVAALMIAANPHPAGTGPQQGDYTLIRHPGRADMEIITRKGQKIEHYRAEPAPRSDGGGSQGVRAGVAYRMPDGSMMFVPE</sequence>
<evidence type="ECO:0000313" key="2">
    <source>
        <dbReference type="EMBL" id="NRT58227.1"/>
    </source>
</evidence>
<organism evidence="2 3">
    <name type="scientific">Sphaerotilus uruguayifluvii</name>
    <dbReference type="NCBI Taxonomy" id="2735897"/>
    <lineage>
        <taxon>Bacteria</taxon>
        <taxon>Pseudomonadati</taxon>
        <taxon>Pseudomonadota</taxon>
        <taxon>Betaproteobacteria</taxon>
        <taxon>Burkholderiales</taxon>
        <taxon>Sphaerotilaceae</taxon>
        <taxon>Sphaerotilus</taxon>
    </lineage>
</organism>
<evidence type="ECO:0000313" key="3">
    <source>
        <dbReference type="Proteomes" id="UP001516061"/>
    </source>
</evidence>
<reference evidence="2 3" key="1">
    <citation type="submission" date="2020-05" db="EMBL/GenBank/DDBJ databases">
        <title>Genomic Encyclopedia of Type Strains, Phase IV (KMG-V): Genome sequencing to study the core and pangenomes of soil and plant-associated prokaryotes.</title>
        <authorList>
            <person name="Whitman W."/>
        </authorList>
    </citation>
    <scope>NUCLEOTIDE SEQUENCE [LARGE SCALE GENOMIC DNA]</scope>
    <source>
        <strain evidence="2 3">C29</strain>
    </source>
</reference>
<dbReference type="RefSeq" id="WP_217427627.1">
    <property type="nucleotide sequence ID" value="NZ_JABSNM010000025.1"/>
</dbReference>
<keyword evidence="1" id="KW-0812">Transmembrane</keyword>
<keyword evidence="1" id="KW-1133">Transmembrane helix</keyword>
<feature type="transmembrane region" description="Helical" evidence="1">
    <location>
        <begin position="15"/>
        <end position="36"/>
    </location>
</feature>
<protein>
    <recommendedName>
        <fullName evidence="4">DUF2149 domain-containing protein</fullName>
    </recommendedName>
</protein>
<comment type="caution">
    <text evidence="2">The sequence shown here is derived from an EMBL/GenBank/DDBJ whole genome shotgun (WGS) entry which is preliminary data.</text>
</comment>
<dbReference type="Proteomes" id="UP001516061">
    <property type="component" value="Unassembled WGS sequence"/>
</dbReference>
<keyword evidence="3" id="KW-1185">Reference proteome</keyword>
<accession>A0ABX2G9N5</accession>
<dbReference type="EMBL" id="JABSNM010000025">
    <property type="protein sequence ID" value="NRT58227.1"/>
    <property type="molecule type" value="Genomic_DNA"/>
</dbReference>
<dbReference type="InterPro" id="IPR018676">
    <property type="entry name" value="DUF2149"/>
</dbReference>
<evidence type="ECO:0008006" key="4">
    <source>
        <dbReference type="Google" id="ProtNLM"/>
    </source>
</evidence>
<dbReference type="Pfam" id="PF09919">
    <property type="entry name" value="DUF2149"/>
    <property type="match status" value="1"/>
</dbReference>
<gene>
    <name evidence="2" type="ORF">HNQ01_003994</name>
</gene>
<keyword evidence="1" id="KW-0472">Membrane</keyword>